<evidence type="ECO:0000313" key="2">
    <source>
        <dbReference type="EMBL" id="MBU9714611.1"/>
    </source>
</evidence>
<comment type="caution">
    <text evidence="2">The sequence shown here is derived from an EMBL/GenBank/DDBJ whole genome shotgun (WGS) entry which is preliminary data.</text>
</comment>
<keyword evidence="1" id="KW-0472">Membrane</keyword>
<evidence type="ECO:0000256" key="1">
    <source>
        <dbReference type="SAM" id="Phobius"/>
    </source>
</evidence>
<dbReference type="Proteomes" id="UP000784880">
    <property type="component" value="Unassembled WGS sequence"/>
</dbReference>
<gene>
    <name evidence="2" type="ORF">KS419_22970</name>
</gene>
<dbReference type="RefSeq" id="WP_217069315.1">
    <property type="nucleotide sequence ID" value="NZ_JAHQCS010000181.1"/>
</dbReference>
<organism evidence="2 3">
    <name type="scientific">Evansella tamaricis</name>
    <dbReference type="NCBI Taxonomy" id="2069301"/>
    <lineage>
        <taxon>Bacteria</taxon>
        <taxon>Bacillati</taxon>
        <taxon>Bacillota</taxon>
        <taxon>Bacilli</taxon>
        <taxon>Bacillales</taxon>
        <taxon>Bacillaceae</taxon>
        <taxon>Evansella</taxon>
    </lineage>
</organism>
<reference evidence="2 3" key="1">
    <citation type="submission" date="2021-06" db="EMBL/GenBank/DDBJ databases">
        <title>Bacillus sp. RD4P76, an endophyte from a halophyte.</title>
        <authorList>
            <person name="Sun J.-Q."/>
        </authorList>
    </citation>
    <scope>NUCLEOTIDE SEQUENCE [LARGE SCALE GENOMIC DNA]</scope>
    <source>
        <strain evidence="2 3">CGMCC 1.15917</strain>
    </source>
</reference>
<keyword evidence="1" id="KW-1133">Transmembrane helix</keyword>
<protein>
    <recommendedName>
        <fullName evidence="4">CYIR protein</fullName>
    </recommendedName>
</protein>
<feature type="transmembrane region" description="Helical" evidence="1">
    <location>
        <begin position="110"/>
        <end position="129"/>
    </location>
</feature>
<evidence type="ECO:0008006" key="4">
    <source>
        <dbReference type="Google" id="ProtNLM"/>
    </source>
</evidence>
<evidence type="ECO:0000313" key="3">
    <source>
        <dbReference type="Proteomes" id="UP000784880"/>
    </source>
</evidence>
<keyword evidence="3" id="KW-1185">Reference proteome</keyword>
<accession>A0ABS6JM05</accession>
<proteinExistence type="predicted"/>
<keyword evidence="1" id="KW-0812">Transmembrane</keyword>
<sequence length="130" mass="15574">MVIVHVDKREKKYIIHEDKNCQNIKKGKGKVDDEILNHNWIKCKDIQLAKYMYLLEYEDYSLSHHCYLQQEKTYGETDVPFNDYTRHHQTVLGPVGKRVHISSLPKWLRVFYYFVFIVILVGIIIIIIYS</sequence>
<name>A0ABS6JM05_9BACI</name>
<dbReference type="EMBL" id="JAHQCS010000181">
    <property type="protein sequence ID" value="MBU9714611.1"/>
    <property type="molecule type" value="Genomic_DNA"/>
</dbReference>